<reference evidence="2" key="1">
    <citation type="submission" date="2013-09" db="EMBL/GenBank/DDBJ databases">
        <title>Corchorus olitorius genome sequencing.</title>
        <authorList>
            <person name="Alam M."/>
            <person name="Haque M.S."/>
            <person name="Islam M.S."/>
            <person name="Emdad E.M."/>
            <person name="Islam M.M."/>
            <person name="Ahmed B."/>
            <person name="Halim A."/>
            <person name="Hossen Q.M.M."/>
            <person name="Hossain M.Z."/>
            <person name="Ahmed R."/>
            <person name="Khan M.M."/>
            <person name="Islam R."/>
            <person name="Rashid M.M."/>
            <person name="Khan S.A."/>
            <person name="Rahman M.S."/>
            <person name="Alam M."/>
            <person name="Yahiya A.S."/>
            <person name="Khan M.S."/>
            <person name="Azam M.S."/>
            <person name="Haque T."/>
            <person name="Lashkar M.Z.H."/>
            <person name="Akhand A.I."/>
            <person name="Morshed G."/>
            <person name="Roy S."/>
            <person name="Uddin K.S."/>
            <person name="Rabeya T."/>
            <person name="Hossain A.S."/>
            <person name="Chowdhury A."/>
            <person name="Snigdha A.R."/>
            <person name="Mortoza M.S."/>
            <person name="Matin S.A."/>
            <person name="Hoque S.M.E."/>
            <person name="Islam M.K."/>
            <person name="Roy D.K."/>
            <person name="Haider R."/>
            <person name="Moosa M.M."/>
            <person name="Elias S.M."/>
            <person name="Hasan A.M."/>
            <person name="Jahan S."/>
            <person name="Shafiuddin M."/>
            <person name="Mahmood N."/>
            <person name="Shommy N.S."/>
        </authorList>
    </citation>
    <scope>NUCLEOTIDE SEQUENCE [LARGE SCALE GENOMIC DNA]</scope>
    <source>
        <strain evidence="2">cv. O-4</strain>
    </source>
</reference>
<keyword evidence="2" id="KW-1185">Reference proteome</keyword>
<evidence type="ECO:0000313" key="2">
    <source>
        <dbReference type="Proteomes" id="UP000187203"/>
    </source>
</evidence>
<protein>
    <submittedName>
        <fullName evidence="1">Uncharacterized protein</fullName>
    </submittedName>
</protein>
<gene>
    <name evidence="1" type="ORF">COLO4_01168</name>
</gene>
<accession>A0A1R3L2V6</accession>
<comment type="caution">
    <text evidence="1">The sequence shown here is derived from an EMBL/GenBank/DDBJ whole genome shotgun (WGS) entry which is preliminary data.</text>
</comment>
<proteinExistence type="predicted"/>
<name>A0A1R3L2V6_9ROSI</name>
<dbReference type="EMBL" id="AWUE01003579">
    <property type="protein sequence ID" value="OMP13676.1"/>
    <property type="molecule type" value="Genomic_DNA"/>
</dbReference>
<dbReference type="Proteomes" id="UP000187203">
    <property type="component" value="Unassembled WGS sequence"/>
</dbReference>
<evidence type="ECO:0000313" key="1">
    <source>
        <dbReference type="EMBL" id="OMP13676.1"/>
    </source>
</evidence>
<organism evidence="1 2">
    <name type="scientific">Corchorus olitorius</name>
    <dbReference type="NCBI Taxonomy" id="93759"/>
    <lineage>
        <taxon>Eukaryota</taxon>
        <taxon>Viridiplantae</taxon>
        <taxon>Streptophyta</taxon>
        <taxon>Embryophyta</taxon>
        <taxon>Tracheophyta</taxon>
        <taxon>Spermatophyta</taxon>
        <taxon>Magnoliopsida</taxon>
        <taxon>eudicotyledons</taxon>
        <taxon>Gunneridae</taxon>
        <taxon>Pentapetalae</taxon>
        <taxon>rosids</taxon>
        <taxon>malvids</taxon>
        <taxon>Malvales</taxon>
        <taxon>Malvaceae</taxon>
        <taxon>Grewioideae</taxon>
        <taxon>Apeibeae</taxon>
        <taxon>Corchorus</taxon>
    </lineage>
</organism>
<sequence length="139" mass="15064">MSGQEVGSIRNTPFNQRALRKVMSKRMWIRLLGGKRRSLALLTGCSVAPEPSRLDLSTTNHPMALTACFGPPHCGCRRSFSCPMEWPSMECSRAGELPTIPWGPSHGGSLSNAVALSKRKSAVGVPAWNAYGLKNQPSQ</sequence>
<dbReference type="AlphaFoldDB" id="A0A1R3L2V6"/>